<evidence type="ECO:0000313" key="2">
    <source>
        <dbReference type="Proteomes" id="UP001367508"/>
    </source>
</evidence>
<evidence type="ECO:0000313" key="1">
    <source>
        <dbReference type="EMBL" id="KAK7321159.1"/>
    </source>
</evidence>
<name>A0AAN9KSH2_CANGL</name>
<keyword evidence="2" id="KW-1185">Reference proteome</keyword>
<comment type="caution">
    <text evidence="1">The sequence shown here is derived from an EMBL/GenBank/DDBJ whole genome shotgun (WGS) entry which is preliminary data.</text>
</comment>
<dbReference type="EMBL" id="JAYMYQ010000007">
    <property type="protein sequence ID" value="KAK7321159.1"/>
    <property type="molecule type" value="Genomic_DNA"/>
</dbReference>
<reference evidence="1 2" key="1">
    <citation type="submission" date="2024-01" db="EMBL/GenBank/DDBJ databases">
        <title>The genomes of 5 underutilized Papilionoideae crops provide insights into root nodulation and disease resistanc.</title>
        <authorList>
            <person name="Jiang F."/>
        </authorList>
    </citation>
    <scope>NUCLEOTIDE SEQUENCE [LARGE SCALE GENOMIC DNA]</scope>
    <source>
        <strain evidence="1">LVBAO_FW01</strain>
        <tissue evidence="1">Leaves</tissue>
    </source>
</reference>
<sequence length="188" mass="20475">MGIFFSPFVFSILHPRIGLLSPPTGICAGERTFAGAASHGVPPAPVLDGCWFSRLAPRLTPYADSAGIFFSPFVFSILHPRIGLLSPPTGICAGERTFAGAASHGVPPAPVLDGCWFSRLAPRLTPYADSAGFVTAPLITEHFRMPEGRDHVGRPILRLPKPLRLFRIPWPQRGKLYHEHEEMKTGGR</sequence>
<protein>
    <submittedName>
        <fullName evidence="1">Uncharacterized protein</fullName>
    </submittedName>
</protein>
<gene>
    <name evidence="1" type="ORF">VNO77_31486</name>
</gene>
<dbReference type="AlphaFoldDB" id="A0AAN9KSH2"/>
<accession>A0AAN9KSH2</accession>
<dbReference type="Proteomes" id="UP001367508">
    <property type="component" value="Unassembled WGS sequence"/>
</dbReference>
<proteinExistence type="predicted"/>
<organism evidence="1 2">
    <name type="scientific">Canavalia gladiata</name>
    <name type="common">Sword bean</name>
    <name type="synonym">Dolichos gladiatus</name>
    <dbReference type="NCBI Taxonomy" id="3824"/>
    <lineage>
        <taxon>Eukaryota</taxon>
        <taxon>Viridiplantae</taxon>
        <taxon>Streptophyta</taxon>
        <taxon>Embryophyta</taxon>
        <taxon>Tracheophyta</taxon>
        <taxon>Spermatophyta</taxon>
        <taxon>Magnoliopsida</taxon>
        <taxon>eudicotyledons</taxon>
        <taxon>Gunneridae</taxon>
        <taxon>Pentapetalae</taxon>
        <taxon>rosids</taxon>
        <taxon>fabids</taxon>
        <taxon>Fabales</taxon>
        <taxon>Fabaceae</taxon>
        <taxon>Papilionoideae</taxon>
        <taxon>50 kb inversion clade</taxon>
        <taxon>NPAAA clade</taxon>
        <taxon>indigoferoid/millettioid clade</taxon>
        <taxon>Phaseoleae</taxon>
        <taxon>Canavalia</taxon>
    </lineage>
</organism>